<name>A0A6A6GTR4_VIRVR</name>
<comment type="cofactor">
    <cofactor evidence="1 7">
        <name>heme</name>
        <dbReference type="ChEBI" id="CHEBI:30413"/>
    </cofactor>
</comment>
<dbReference type="PANTHER" id="PTHR24287:SF17">
    <property type="entry name" value="P450, PUTATIVE (EUROFUNG)-RELATED"/>
    <property type="match status" value="1"/>
</dbReference>
<dbReference type="AlphaFoldDB" id="A0A6A6GTR4"/>
<evidence type="ECO:0000256" key="3">
    <source>
        <dbReference type="ARBA" id="ARBA00022723"/>
    </source>
</evidence>
<dbReference type="OrthoDB" id="1470350at2759"/>
<organism evidence="9 10">
    <name type="scientific">Viridothelium virens</name>
    <name type="common">Speckled blister lichen</name>
    <name type="synonym">Trypethelium virens</name>
    <dbReference type="NCBI Taxonomy" id="1048519"/>
    <lineage>
        <taxon>Eukaryota</taxon>
        <taxon>Fungi</taxon>
        <taxon>Dikarya</taxon>
        <taxon>Ascomycota</taxon>
        <taxon>Pezizomycotina</taxon>
        <taxon>Dothideomycetes</taxon>
        <taxon>Dothideomycetes incertae sedis</taxon>
        <taxon>Trypetheliales</taxon>
        <taxon>Trypetheliaceae</taxon>
        <taxon>Viridothelium</taxon>
    </lineage>
</organism>
<dbReference type="GO" id="GO:0020037">
    <property type="term" value="F:heme binding"/>
    <property type="evidence" value="ECO:0007669"/>
    <property type="project" value="InterPro"/>
</dbReference>
<evidence type="ECO:0000256" key="8">
    <source>
        <dbReference type="RuleBase" id="RU000461"/>
    </source>
</evidence>
<dbReference type="PROSITE" id="PS00086">
    <property type="entry name" value="CYTOCHROME_P450"/>
    <property type="match status" value="1"/>
</dbReference>
<dbReference type="InterPro" id="IPR047146">
    <property type="entry name" value="Cyt_P450_E_CYP52_fungi"/>
</dbReference>
<dbReference type="PANTHER" id="PTHR24287">
    <property type="entry name" value="P450, PUTATIVE (EUROFUNG)-RELATED"/>
    <property type="match status" value="1"/>
</dbReference>
<keyword evidence="10" id="KW-1185">Reference proteome</keyword>
<evidence type="ECO:0000256" key="4">
    <source>
        <dbReference type="ARBA" id="ARBA00023002"/>
    </source>
</evidence>
<dbReference type="GO" id="GO:0016705">
    <property type="term" value="F:oxidoreductase activity, acting on paired donors, with incorporation or reduction of molecular oxygen"/>
    <property type="evidence" value="ECO:0007669"/>
    <property type="project" value="InterPro"/>
</dbReference>
<dbReference type="GO" id="GO:0005506">
    <property type="term" value="F:iron ion binding"/>
    <property type="evidence" value="ECO:0007669"/>
    <property type="project" value="InterPro"/>
</dbReference>
<feature type="binding site" description="axial binding residue" evidence="7">
    <location>
        <position position="384"/>
    </location>
    <ligand>
        <name>heme</name>
        <dbReference type="ChEBI" id="CHEBI:30413"/>
    </ligand>
    <ligandPart>
        <name>Fe</name>
        <dbReference type="ChEBI" id="CHEBI:18248"/>
    </ligandPart>
</feature>
<evidence type="ECO:0000256" key="6">
    <source>
        <dbReference type="ARBA" id="ARBA00023033"/>
    </source>
</evidence>
<accession>A0A6A6GTR4</accession>
<keyword evidence="3 7" id="KW-0479">Metal-binding</keyword>
<protein>
    <submittedName>
        <fullName evidence="9">Cytochrome P450</fullName>
    </submittedName>
</protein>
<reference evidence="9" key="1">
    <citation type="journal article" date="2020" name="Stud. Mycol.">
        <title>101 Dothideomycetes genomes: a test case for predicting lifestyles and emergence of pathogens.</title>
        <authorList>
            <person name="Haridas S."/>
            <person name="Albert R."/>
            <person name="Binder M."/>
            <person name="Bloem J."/>
            <person name="Labutti K."/>
            <person name="Salamov A."/>
            <person name="Andreopoulos B."/>
            <person name="Baker S."/>
            <person name="Barry K."/>
            <person name="Bills G."/>
            <person name="Bluhm B."/>
            <person name="Cannon C."/>
            <person name="Castanera R."/>
            <person name="Culley D."/>
            <person name="Daum C."/>
            <person name="Ezra D."/>
            <person name="Gonzalez J."/>
            <person name="Henrissat B."/>
            <person name="Kuo A."/>
            <person name="Liang C."/>
            <person name="Lipzen A."/>
            <person name="Lutzoni F."/>
            <person name="Magnuson J."/>
            <person name="Mondo S."/>
            <person name="Nolan M."/>
            <person name="Ohm R."/>
            <person name="Pangilinan J."/>
            <person name="Park H.-J."/>
            <person name="Ramirez L."/>
            <person name="Alfaro M."/>
            <person name="Sun H."/>
            <person name="Tritt A."/>
            <person name="Yoshinaga Y."/>
            <person name="Zwiers L.-H."/>
            <person name="Turgeon B."/>
            <person name="Goodwin S."/>
            <person name="Spatafora J."/>
            <person name="Crous P."/>
            <person name="Grigoriev I."/>
        </authorList>
    </citation>
    <scope>NUCLEOTIDE SEQUENCE</scope>
    <source>
        <strain evidence="9">Tuck. ex Michener</strain>
    </source>
</reference>
<evidence type="ECO:0000256" key="2">
    <source>
        <dbReference type="ARBA" id="ARBA00010617"/>
    </source>
</evidence>
<evidence type="ECO:0000313" key="10">
    <source>
        <dbReference type="Proteomes" id="UP000800092"/>
    </source>
</evidence>
<dbReference type="Pfam" id="PF00067">
    <property type="entry name" value="p450"/>
    <property type="match status" value="1"/>
</dbReference>
<evidence type="ECO:0000313" key="9">
    <source>
        <dbReference type="EMBL" id="KAF2229176.1"/>
    </source>
</evidence>
<sequence>MKQQTRLKGIRDLYETYGDTFETNSFGSTIINTIDPANIQTFLSLEFSRYVLEPIRFPVASPIMGHSIFTTDGHLWEKARSEIKPVFARGEISNMASLEWHLDKMIKRLPLDGSLFDIAPFVDNLYLADSLDYLFAQSIIFPKTDLSSLNVRFLKCFRASTAGAGRRHFFGRLRYVIPDLPFRQACKELHEFADMHINAALGYLHQDSDSSAELKTGRSAFLLDLARQTQDKRYLRNQLLAVFMAGHDSIAVLVEDAIYELARHPEVWSRARAEALALAGKPLTFESVRSQQYLYQIIKEVLRLHPLSPTSSRIAVEPTILPRGGKGNRPLLVPAGATVMVHRQPLHVNKERYGEDADEFRPQRWQKLKQGWHYMPFSGGPRTCPAQAMAMAEAAAVLTRLLQEVEKIKGEGEWKEGWGLVVRNVAGVWVRLTPSQEY</sequence>
<dbReference type="InterPro" id="IPR002401">
    <property type="entry name" value="Cyt_P450_E_grp-I"/>
</dbReference>
<dbReference type="InterPro" id="IPR036396">
    <property type="entry name" value="Cyt_P450_sf"/>
</dbReference>
<dbReference type="PRINTS" id="PR00385">
    <property type="entry name" value="P450"/>
</dbReference>
<dbReference type="InterPro" id="IPR001128">
    <property type="entry name" value="Cyt_P450"/>
</dbReference>
<gene>
    <name evidence="9" type="ORF">EV356DRAFT_456312</name>
</gene>
<dbReference type="EMBL" id="ML991872">
    <property type="protein sequence ID" value="KAF2229176.1"/>
    <property type="molecule type" value="Genomic_DNA"/>
</dbReference>
<keyword evidence="4 8" id="KW-0560">Oxidoreductase</keyword>
<keyword evidence="6 8" id="KW-0503">Monooxygenase</keyword>
<evidence type="ECO:0000256" key="1">
    <source>
        <dbReference type="ARBA" id="ARBA00001971"/>
    </source>
</evidence>
<dbReference type="Proteomes" id="UP000800092">
    <property type="component" value="Unassembled WGS sequence"/>
</dbReference>
<dbReference type="PRINTS" id="PR00463">
    <property type="entry name" value="EP450I"/>
</dbReference>
<evidence type="ECO:0000256" key="7">
    <source>
        <dbReference type="PIRSR" id="PIRSR602401-1"/>
    </source>
</evidence>
<comment type="similarity">
    <text evidence="2 8">Belongs to the cytochrome P450 family.</text>
</comment>
<keyword evidence="5 7" id="KW-0408">Iron</keyword>
<dbReference type="GO" id="GO:0004497">
    <property type="term" value="F:monooxygenase activity"/>
    <property type="evidence" value="ECO:0007669"/>
    <property type="project" value="UniProtKB-KW"/>
</dbReference>
<proteinExistence type="inferred from homology"/>
<dbReference type="Gene3D" id="1.10.630.10">
    <property type="entry name" value="Cytochrome P450"/>
    <property type="match status" value="1"/>
</dbReference>
<keyword evidence="7 8" id="KW-0349">Heme</keyword>
<dbReference type="SUPFAM" id="SSF48264">
    <property type="entry name" value="Cytochrome P450"/>
    <property type="match status" value="1"/>
</dbReference>
<dbReference type="InterPro" id="IPR017972">
    <property type="entry name" value="Cyt_P450_CS"/>
</dbReference>
<evidence type="ECO:0000256" key="5">
    <source>
        <dbReference type="ARBA" id="ARBA00023004"/>
    </source>
</evidence>